<protein>
    <submittedName>
        <fullName evidence="9">Tannase/feruloyl esterase family alpha/beta hydrolase</fullName>
    </submittedName>
</protein>
<evidence type="ECO:0000256" key="4">
    <source>
        <dbReference type="ARBA" id="ARBA00022729"/>
    </source>
</evidence>
<reference evidence="9" key="1">
    <citation type="submission" date="2018-04" db="EMBL/GenBank/DDBJ databases">
        <title>Genomes of Endosymbiotic and Endophytic Bradyrhizobium Publication status.</title>
        <authorList>
            <person name="Guha S."/>
            <person name="Jorrin B."/>
            <person name="Sarkar M."/>
            <person name="Poole P.S."/>
            <person name="DasGupta M."/>
        </authorList>
    </citation>
    <scope>NUCLEOTIDE SEQUENCE</scope>
    <source>
        <strain evidence="9">WBOS16</strain>
    </source>
</reference>
<dbReference type="EMBL" id="CP028989">
    <property type="protein sequence ID" value="UUO64239.1"/>
    <property type="molecule type" value="Genomic_DNA"/>
</dbReference>
<dbReference type="Pfam" id="PF07519">
    <property type="entry name" value="Tannase"/>
    <property type="match status" value="1"/>
</dbReference>
<accession>A0AAE9N8N4</accession>
<comment type="similarity">
    <text evidence="1">Belongs to the tannase family.</text>
</comment>
<keyword evidence="2" id="KW-0719">Serine esterase</keyword>
<keyword evidence="5 9" id="KW-0378">Hydrolase</keyword>
<proteinExistence type="inferred from homology"/>
<dbReference type="InterPro" id="IPR029058">
    <property type="entry name" value="AB_hydrolase_fold"/>
</dbReference>
<organism evidence="9 10">
    <name type="scientific">Bradyrhizobium betae</name>
    <dbReference type="NCBI Taxonomy" id="244734"/>
    <lineage>
        <taxon>Bacteria</taxon>
        <taxon>Pseudomonadati</taxon>
        <taxon>Pseudomonadota</taxon>
        <taxon>Alphaproteobacteria</taxon>
        <taxon>Hyphomicrobiales</taxon>
        <taxon>Nitrobacteraceae</taxon>
        <taxon>Bradyrhizobium</taxon>
    </lineage>
</organism>
<evidence type="ECO:0000256" key="3">
    <source>
        <dbReference type="ARBA" id="ARBA00022723"/>
    </source>
</evidence>
<dbReference type="PANTHER" id="PTHR33938">
    <property type="entry name" value="FERULOYL ESTERASE B-RELATED"/>
    <property type="match status" value="1"/>
</dbReference>
<dbReference type="PANTHER" id="PTHR33938:SF15">
    <property type="entry name" value="FERULOYL ESTERASE B-RELATED"/>
    <property type="match status" value="1"/>
</dbReference>
<feature type="chain" id="PRO_5042283097" evidence="8">
    <location>
        <begin position="30"/>
        <end position="556"/>
    </location>
</feature>
<feature type="signal peptide" evidence="8">
    <location>
        <begin position="1"/>
        <end position="29"/>
    </location>
</feature>
<dbReference type="SUPFAM" id="SSF53474">
    <property type="entry name" value="alpha/beta-Hydrolases"/>
    <property type="match status" value="1"/>
</dbReference>
<keyword evidence="4 8" id="KW-0732">Signal</keyword>
<keyword evidence="6" id="KW-0106">Calcium</keyword>
<evidence type="ECO:0000313" key="9">
    <source>
        <dbReference type="EMBL" id="UUO64239.1"/>
    </source>
</evidence>
<keyword evidence="7" id="KW-1015">Disulfide bond</keyword>
<keyword evidence="3" id="KW-0479">Metal-binding</keyword>
<evidence type="ECO:0000256" key="7">
    <source>
        <dbReference type="ARBA" id="ARBA00023157"/>
    </source>
</evidence>
<dbReference type="GO" id="GO:0052689">
    <property type="term" value="F:carboxylic ester hydrolase activity"/>
    <property type="evidence" value="ECO:0007669"/>
    <property type="project" value="UniProtKB-KW"/>
</dbReference>
<dbReference type="Gene3D" id="3.40.50.1820">
    <property type="entry name" value="alpha/beta hydrolase"/>
    <property type="match status" value="1"/>
</dbReference>
<evidence type="ECO:0000256" key="1">
    <source>
        <dbReference type="ARBA" id="ARBA00006249"/>
    </source>
</evidence>
<evidence type="ECO:0000313" key="10">
    <source>
        <dbReference type="Proteomes" id="UP001058872"/>
    </source>
</evidence>
<evidence type="ECO:0000256" key="6">
    <source>
        <dbReference type="ARBA" id="ARBA00022837"/>
    </source>
</evidence>
<dbReference type="GO" id="GO:0046872">
    <property type="term" value="F:metal ion binding"/>
    <property type="evidence" value="ECO:0007669"/>
    <property type="project" value="UniProtKB-KW"/>
</dbReference>
<sequence length="556" mass="59521">METMTLTRAKLCAWLVGTAAALSANVASAATLTADAETVCKGLVGGADAVKIDSATLQAPSQLIVAERGPTPSARITPANPAFCKVLGHIDPTDPKAPPIRFQVNLPVEWNGRSLQYGGGGFNGVLITGLALPPAHPFDKPSPLARGFVTYGTDSGHETKPGEPPQVFALNDEAFENFAHRAYKRVRDVAVALMERAYGRKPDKMYFMGSSEGGREGLTMAQRYPDDFDGIFARVPVINWVGLQHAGTRSGLVTMGAGWINPAQVKLVGEAVRAACDKADGSDDALVQNPVACKAAFKVETLRCATGQSGDRCLSDAQIKAIETLHATYKFPFPLENGLDDYPGWGVSGEDIPAIGPTGGWTAWWLGTAPPAQPPAPNNGIAWIYGAGGIQYVFARDPKLDVTTYKVEEHKARLLEVSKLMDSTNPDLSRFRARGGRLIMLEHMADYAQSPYAGIRYFESVERKLGKAETAEFARLYTAPGVDHVGSGAPANVDMLSVLVDWVEKGKAPGDLEVAEQKVEAPSFTTLRALPLCRWPAWPHYKSGPVTEAASFACAP</sequence>
<evidence type="ECO:0000256" key="2">
    <source>
        <dbReference type="ARBA" id="ARBA00022487"/>
    </source>
</evidence>
<dbReference type="InterPro" id="IPR011118">
    <property type="entry name" value="Tannase/feruloyl_esterase"/>
</dbReference>
<dbReference type="AlphaFoldDB" id="A0AAE9N8N4"/>
<dbReference type="Proteomes" id="UP001058872">
    <property type="component" value="Chromosome"/>
</dbReference>
<evidence type="ECO:0000256" key="5">
    <source>
        <dbReference type="ARBA" id="ARBA00022801"/>
    </source>
</evidence>
<evidence type="ECO:0000256" key="8">
    <source>
        <dbReference type="SAM" id="SignalP"/>
    </source>
</evidence>
<name>A0AAE9N8N4_9BRAD</name>
<gene>
    <name evidence="9" type="ORF">DCM83_02690</name>
</gene>